<dbReference type="RefSeq" id="WP_254418882.1">
    <property type="nucleotide sequence ID" value="NZ_CP099837.1"/>
</dbReference>
<dbReference type="EMBL" id="CP099837">
    <property type="protein sequence ID" value="USY19690.1"/>
    <property type="molecule type" value="Genomic_DNA"/>
</dbReference>
<evidence type="ECO:0000313" key="1">
    <source>
        <dbReference type="EMBL" id="USY19690.1"/>
    </source>
</evidence>
<name>A0ABY5D8H8_9ACTN</name>
<organism evidence="1 2">
    <name type="scientific">Nocardiopsis exhalans</name>
    <dbReference type="NCBI Taxonomy" id="163604"/>
    <lineage>
        <taxon>Bacteria</taxon>
        <taxon>Bacillati</taxon>
        <taxon>Actinomycetota</taxon>
        <taxon>Actinomycetes</taxon>
        <taxon>Streptosporangiales</taxon>
        <taxon>Nocardiopsidaceae</taxon>
        <taxon>Nocardiopsis</taxon>
    </lineage>
</organism>
<evidence type="ECO:0000313" key="2">
    <source>
        <dbReference type="Proteomes" id="UP001055940"/>
    </source>
</evidence>
<sequence>MAILTATIGDRQVPLTDCDWVLWAPCGCPRGVCLAQVGDTVLATEDRAHAEFTSRRRDRAREIREGYRIELVTHHHYRAVIASLMATRCPHR</sequence>
<dbReference type="Proteomes" id="UP001055940">
    <property type="component" value="Chromosome"/>
</dbReference>
<keyword evidence="2" id="KW-1185">Reference proteome</keyword>
<reference evidence="1" key="1">
    <citation type="submission" date="2022-06" db="EMBL/GenBank/DDBJ databases">
        <authorList>
            <person name="Ping M."/>
        </authorList>
    </citation>
    <scope>NUCLEOTIDE SEQUENCE</scope>
    <source>
        <strain evidence="1">JCM11759T</strain>
    </source>
</reference>
<accession>A0ABY5D8H8</accession>
<proteinExistence type="predicted"/>
<protein>
    <submittedName>
        <fullName evidence="1">Uncharacterized protein</fullName>
    </submittedName>
</protein>
<gene>
    <name evidence="1" type="ORF">NE857_31425</name>
</gene>